<evidence type="ECO:0000313" key="3">
    <source>
        <dbReference type="Proteomes" id="UP000193834"/>
    </source>
</evidence>
<dbReference type="EMBL" id="FXAZ01000005">
    <property type="protein sequence ID" value="SMG54426.1"/>
    <property type="molecule type" value="Genomic_DNA"/>
</dbReference>
<keyword evidence="3" id="KW-1185">Reference proteome</keyword>
<name>A0A1X7LKL6_9BACL</name>
<evidence type="ECO:0000256" key="1">
    <source>
        <dbReference type="SAM" id="Phobius"/>
    </source>
</evidence>
<proteinExistence type="predicted"/>
<gene>
    <name evidence="2" type="ORF">SAMN06295960_3716</name>
</gene>
<keyword evidence="1" id="KW-0472">Membrane</keyword>
<reference evidence="2 3" key="1">
    <citation type="submission" date="2017-04" db="EMBL/GenBank/DDBJ databases">
        <authorList>
            <person name="Afonso C.L."/>
            <person name="Miller P.J."/>
            <person name="Scott M.A."/>
            <person name="Spackman E."/>
            <person name="Goraichik I."/>
            <person name="Dimitrov K.M."/>
            <person name="Suarez D.L."/>
            <person name="Swayne D.E."/>
        </authorList>
    </citation>
    <scope>NUCLEOTIDE SEQUENCE [LARGE SCALE GENOMIC DNA]</scope>
    <source>
        <strain evidence="2 3">11</strain>
    </source>
</reference>
<organism evidence="2 3">
    <name type="scientific">Paenibacillus aquistagni</name>
    <dbReference type="NCBI Taxonomy" id="1852522"/>
    <lineage>
        <taxon>Bacteria</taxon>
        <taxon>Bacillati</taxon>
        <taxon>Bacillota</taxon>
        <taxon>Bacilli</taxon>
        <taxon>Bacillales</taxon>
        <taxon>Paenibacillaceae</taxon>
        <taxon>Paenibacillus</taxon>
    </lineage>
</organism>
<feature type="transmembrane region" description="Helical" evidence="1">
    <location>
        <begin position="76"/>
        <end position="97"/>
    </location>
</feature>
<dbReference type="STRING" id="1852522.SAMN06295960_3716"/>
<accession>A0A1X7LKL6</accession>
<feature type="transmembrane region" description="Helical" evidence="1">
    <location>
        <begin position="134"/>
        <end position="160"/>
    </location>
</feature>
<sequence>METNMNKYLKYALVLLLSVGLILFTQQVKIWFNGEAAAPISAMTFYGLITLWTFAFAGVLLSDVMKKVPVRFLQEFPVLGWVSIISLVCCLLFEFPIKAIQAVDFLSITTPVLTFAGISVANRLVDLRRTSWRVGIVAIFVFLGTYLGSALLSELGLAIAGK</sequence>
<feature type="transmembrane region" description="Helical" evidence="1">
    <location>
        <begin position="43"/>
        <end position="64"/>
    </location>
</feature>
<keyword evidence="1" id="KW-1133">Transmembrane helix</keyword>
<evidence type="ECO:0000313" key="2">
    <source>
        <dbReference type="EMBL" id="SMG54426.1"/>
    </source>
</evidence>
<keyword evidence="1" id="KW-0812">Transmembrane</keyword>
<feature type="transmembrane region" description="Helical" evidence="1">
    <location>
        <begin position="103"/>
        <end position="122"/>
    </location>
</feature>
<dbReference type="RefSeq" id="WP_085496648.1">
    <property type="nucleotide sequence ID" value="NZ_FXAZ01000005.1"/>
</dbReference>
<protein>
    <submittedName>
        <fullName evidence="2">Uncharacterized protein</fullName>
    </submittedName>
</protein>
<dbReference type="OrthoDB" id="6443879at2"/>
<dbReference type="Proteomes" id="UP000193834">
    <property type="component" value="Unassembled WGS sequence"/>
</dbReference>
<dbReference type="AlphaFoldDB" id="A0A1X7LKL6"/>